<feature type="region of interest" description="Disordered" evidence="1">
    <location>
        <begin position="27"/>
        <end position="93"/>
    </location>
</feature>
<evidence type="ECO:0000313" key="3">
    <source>
        <dbReference type="Proteomes" id="UP001150925"/>
    </source>
</evidence>
<gene>
    <name evidence="2" type="primary">prp3_2</name>
    <name evidence="2" type="ORF">IWQ62_006877</name>
</gene>
<keyword evidence="3" id="KW-1185">Reference proteome</keyword>
<comment type="caution">
    <text evidence="2">The sequence shown here is derived from an EMBL/GenBank/DDBJ whole genome shotgun (WGS) entry which is preliminary data.</text>
</comment>
<evidence type="ECO:0000313" key="2">
    <source>
        <dbReference type="EMBL" id="KAJ1948532.1"/>
    </source>
</evidence>
<reference evidence="2" key="1">
    <citation type="submission" date="2022-07" db="EMBL/GenBank/DDBJ databases">
        <title>Phylogenomic reconstructions and comparative analyses of Kickxellomycotina fungi.</title>
        <authorList>
            <person name="Reynolds N.K."/>
            <person name="Stajich J.E."/>
            <person name="Barry K."/>
            <person name="Grigoriev I.V."/>
            <person name="Crous P."/>
            <person name="Smith M.E."/>
        </authorList>
    </citation>
    <scope>NUCLEOTIDE SEQUENCE</scope>
    <source>
        <strain evidence="2">RSA 1196</strain>
    </source>
</reference>
<dbReference type="OrthoDB" id="10264544at2759"/>
<dbReference type="EMBL" id="JANBPY010004298">
    <property type="protein sequence ID" value="KAJ1948532.1"/>
    <property type="molecule type" value="Genomic_DNA"/>
</dbReference>
<keyword evidence="2" id="KW-0687">Ribonucleoprotein</keyword>
<proteinExistence type="predicted"/>
<dbReference type="Proteomes" id="UP001150925">
    <property type="component" value="Unassembled WGS sequence"/>
</dbReference>
<name>A0A9W8E3X2_9FUNG</name>
<dbReference type="GO" id="GO:1990904">
    <property type="term" value="C:ribonucleoprotein complex"/>
    <property type="evidence" value="ECO:0007669"/>
    <property type="project" value="UniProtKB-KW"/>
</dbReference>
<organism evidence="2 3">
    <name type="scientific">Dispira parvispora</name>
    <dbReference type="NCBI Taxonomy" id="1520584"/>
    <lineage>
        <taxon>Eukaryota</taxon>
        <taxon>Fungi</taxon>
        <taxon>Fungi incertae sedis</taxon>
        <taxon>Zoopagomycota</taxon>
        <taxon>Kickxellomycotina</taxon>
        <taxon>Dimargaritomycetes</taxon>
        <taxon>Dimargaritales</taxon>
        <taxon>Dimargaritaceae</taxon>
        <taxon>Dispira</taxon>
    </lineage>
</organism>
<feature type="non-terminal residue" evidence="2">
    <location>
        <position position="188"/>
    </location>
</feature>
<accession>A0A9W8E3X2</accession>
<sequence>MSQTPKDIQNEIQRKIEEAKARIQALTKNIKHGSTATPVTTAPTMGEASPRPPAAAEVSSTGSGPTRVRPPLQPTSSLPMGKGGLHTQVHPSLMVNPTTGQWEIRPRTQTTLAPLPKAPFATARANRQAATQAQTFKRIEVPTDFADVEKNPYFDPNLGLQTAAPKTRKRKGFHFVPQGKYVKEAERL</sequence>
<dbReference type="AlphaFoldDB" id="A0A9W8E3X2"/>
<protein>
    <submittedName>
        <fullName evidence="2">U4/U5/U6 small nuclear ribonucleoprotein prp3</fullName>
    </submittedName>
</protein>
<feature type="compositionally biased region" description="Polar residues" evidence="1">
    <location>
        <begin position="32"/>
        <end position="43"/>
    </location>
</feature>
<evidence type="ECO:0000256" key="1">
    <source>
        <dbReference type="SAM" id="MobiDB-lite"/>
    </source>
</evidence>